<dbReference type="PROSITE" id="PS00022">
    <property type="entry name" value="EGF_1"/>
    <property type="match status" value="1"/>
</dbReference>
<evidence type="ECO:0000256" key="3">
    <source>
        <dbReference type="ARBA" id="ARBA00022837"/>
    </source>
</evidence>
<dbReference type="Gene3D" id="2.10.25.10">
    <property type="entry name" value="Laminin"/>
    <property type="match status" value="1"/>
</dbReference>
<dbReference type="SUPFAM" id="SSF56496">
    <property type="entry name" value="Fibrinogen C-terminal domain-like"/>
    <property type="match status" value="1"/>
</dbReference>
<dbReference type="PROSITE" id="PS01186">
    <property type="entry name" value="EGF_2"/>
    <property type="match status" value="1"/>
</dbReference>
<name>A0A2B4T0K3_STYPI</name>
<evidence type="ECO:0008006" key="11">
    <source>
        <dbReference type="Google" id="ProtNLM"/>
    </source>
</evidence>
<feature type="chain" id="PRO_5012451147" description="EGF-like domain-containing protein" evidence="6">
    <location>
        <begin position="19"/>
        <end position="388"/>
    </location>
</feature>
<dbReference type="SUPFAM" id="SSF57196">
    <property type="entry name" value="EGF/Laminin"/>
    <property type="match status" value="1"/>
</dbReference>
<keyword evidence="1" id="KW-0479">Metal-binding</keyword>
<keyword evidence="4 5" id="KW-1015">Disulfide bond</keyword>
<dbReference type="GO" id="GO:0046872">
    <property type="term" value="F:metal ion binding"/>
    <property type="evidence" value="ECO:0007669"/>
    <property type="project" value="UniProtKB-KW"/>
</dbReference>
<comment type="caution">
    <text evidence="9">The sequence shown here is derived from an EMBL/GenBank/DDBJ whole genome shotgun (WGS) entry which is preliminary data.</text>
</comment>
<keyword evidence="10" id="KW-1185">Reference proteome</keyword>
<dbReference type="EMBL" id="LSMT01000003">
    <property type="protein sequence ID" value="PFX34670.1"/>
    <property type="molecule type" value="Genomic_DNA"/>
</dbReference>
<keyword evidence="3" id="KW-0106">Calcium</keyword>
<feature type="disulfide bond" evidence="5">
    <location>
        <begin position="160"/>
        <end position="169"/>
    </location>
</feature>
<dbReference type="Gene3D" id="3.90.215.10">
    <property type="entry name" value="Gamma Fibrinogen, chain A, domain 1"/>
    <property type="match status" value="1"/>
</dbReference>
<dbReference type="PROSITE" id="PS50026">
    <property type="entry name" value="EGF_3"/>
    <property type="match status" value="1"/>
</dbReference>
<feature type="domain" description="EGF-like" evidence="7">
    <location>
        <begin position="134"/>
        <end position="170"/>
    </location>
</feature>
<feature type="domain" description="Apple" evidence="8">
    <location>
        <begin position="25"/>
        <end position="109"/>
    </location>
</feature>
<dbReference type="SMART" id="SM00473">
    <property type="entry name" value="PAN_AP"/>
    <property type="match status" value="1"/>
</dbReference>
<evidence type="ECO:0000259" key="7">
    <source>
        <dbReference type="PROSITE" id="PS50026"/>
    </source>
</evidence>
<comment type="caution">
    <text evidence="5">Lacks conserved residue(s) required for the propagation of feature annotation.</text>
</comment>
<dbReference type="InterPro" id="IPR002181">
    <property type="entry name" value="Fibrinogen_a/b/g_C_dom"/>
</dbReference>
<dbReference type="Proteomes" id="UP000225706">
    <property type="component" value="Unassembled WGS sequence"/>
</dbReference>
<evidence type="ECO:0000256" key="1">
    <source>
        <dbReference type="ARBA" id="ARBA00022723"/>
    </source>
</evidence>
<accession>A0A2B4T0K3</accession>
<dbReference type="CDD" id="cd00054">
    <property type="entry name" value="EGF_CA"/>
    <property type="match status" value="1"/>
</dbReference>
<dbReference type="OrthoDB" id="5945554at2759"/>
<dbReference type="InterPro" id="IPR036056">
    <property type="entry name" value="Fibrinogen-like_C"/>
</dbReference>
<dbReference type="PROSITE" id="PS50948">
    <property type="entry name" value="PAN"/>
    <property type="match status" value="1"/>
</dbReference>
<evidence type="ECO:0000256" key="2">
    <source>
        <dbReference type="ARBA" id="ARBA00022734"/>
    </source>
</evidence>
<organism evidence="9 10">
    <name type="scientific">Stylophora pistillata</name>
    <name type="common">Smooth cauliflower coral</name>
    <dbReference type="NCBI Taxonomy" id="50429"/>
    <lineage>
        <taxon>Eukaryota</taxon>
        <taxon>Metazoa</taxon>
        <taxon>Cnidaria</taxon>
        <taxon>Anthozoa</taxon>
        <taxon>Hexacorallia</taxon>
        <taxon>Scleractinia</taxon>
        <taxon>Astrocoeniina</taxon>
        <taxon>Pocilloporidae</taxon>
        <taxon>Stylophora</taxon>
    </lineage>
</organism>
<dbReference type="AlphaFoldDB" id="A0A2B4T0K3"/>
<dbReference type="Pfam" id="PF00024">
    <property type="entry name" value="PAN_1"/>
    <property type="match status" value="1"/>
</dbReference>
<keyword evidence="5" id="KW-0245">EGF-like domain</keyword>
<proteinExistence type="predicted"/>
<protein>
    <recommendedName>
        <fullName evidence="11">EGF-like domain-containing protein</fullName>
    </recommendedName>
</protein>
<dbReference type="PANTHER" id="PTHR16146:SF42">
    <property type="entry name" value="APPLE DOMAIN-CONTAINING PROTEIN"/>
    <property type="match status" value="1"/>
</dbReference>
<evidence type="ECO:0000259" key="8">
    <source>
        <dbReference type="PROSITE" id="PS50948"/>
    </source>
</evidence>
<dbReference type="InterPro" id="IPR000742">
    <property type="entry name" value="EGF"/>
</dbReference>
<sequence length="388" mass="44078">MLGAKFFSMLISALQVSGYCPNGKCERISLNVYEDADQDKELVGPVFHTSVTSNPAQCHSQCINDCRCLSINYKVKDDTKYCELNEGSHLIDKNSLIKTSGSIYYILRREYFFKKAPNHIVPCADDVTCTNRCCKNNPCLNGGTCTEICEPTSVRFNCSCPVPFVGKRCETQLKRSCQDYKAAGSTASGLYTLNDDNSQTFQVFCDFDSEPGFAWNLIESFSLSNSHLFQKVVLYDDYQAISGDAPNWQAYLIKRPYLLWLRNHSTHWRATCRYNTDGTVYTDYLRASLEDFDIIRDIFTVRQTCRPYEYVNIRGNKCENCTAATWYKKGDVCFHIDSSHPLGCDFDGSKTEAAISDEDNFGYYGRTNTKFRCTSNQADTTQFWIGGK</sequence>
<keyword evidence="6" id="KW-0732">Signal</keyword>
<reference evidence="10" key="1">
    <citation type="journal article" date="2017" name="bioRxiv">
        <title>Comparative analysis of the genomes of Stylophora pistillata and Acropora digitifera provides evidence for extensive differences between species of corals.</title>
        <authorList>
            <person name="Voolstra C.R."/>
            <person name="Li Y."/>
            <person name="Liew Y.J."/>
            <person name="Baumgarten S."/>
            <person name="Zoccola D."/>
            <person name="Flot J.-F."/>
            <person name="Tambutte S."/>
            <person name="Allemand D."/>
            <person name="Aranda M."/>
        </authorList>
    </citation>
    <scope>NUCLEOTIDE SEQUENCE [LARGE SCALE GENOMIC DNA]</scope>
</reference>
<evidence type="ECO:0000313" key="10">
    <source>
        <dbReference type="Proteomes" id="UP000225706"/>
    </source>
</evidence>
<evidence type="ECO:0000256" key="5">
    <source>
        <dbReference type="PROSITE-ProRule" id="PRU00076"/>
    </source>
</evidence>
<dbReference type="Pfam" id="PF00008">
    <property type="entry name" value="EGF"/>
    <property type="match status" value="1"/>
</dbReference>
<dbReference type="InterPro" id="IPR014716">
    <property type="entry name" value="Fibrinogen_a/b/g_C_1"/>
</dbReference>
<keyword evidence="2" id="KW-0430">Lectin</keyword>
<feature type="signal peptide" evidence="6">
    <location>
        <begin position="1"/>
        <end position="18"/>
    </location>
</feature>
<evidence type="ECO:0000313" key="9">
    <source>
        <dbReference type="EMBL" id="PFX34670.1"/>
    </source>
</evidence>
<dbReference type="InterPro" id="IPR003609">
    <property type="entry name" value="Pan_app"/>
</dbReference>
<evidence type="ECO:0000256" key="4">
    <source>
        <dbReference type="ARBA" id="ARBA00023157"/>
    </source>
</evidence>
<evidence type="ECO:0000256" key="6">
    <source>
        <dbReference type="SAM" id="SignalP"/>
    </source>
</evidence>
<dbReference type="GO" id="GO:0070492">
    <property type="term" value="F:oligosaccharide binding"/>
    <property type="evidence" value="ECO:0007669"/>
    <property type="project" value="TreeGrafter"/>
</dbReference>
<dbReference type="Pfam" id="PF00147">
    <property type="entry name" value="Fibrinogen_C"/>
    <property type="match status" value="1"/>
</dbReference>
<dbReference type="PANTHER" id="PTHR16146">
    <property type="entry name" value="INTELECTIN"/>
    <property type="match status" value="1"/>
</dbReference>
<dbReference type="GO" id="GO:0005615">
    <property type="term" value="C:extracellular space"/>
    <property type="evidence" value="ECO:0007669"/>
    <property type="project" value="TreeGrafter"/>
</dbReference>
<gene>
    <name evidence="9" type="ORF">AWC38_SpisGene506</name>
</gene>